<name>A0A2M7X535_UNCKA</name>
<accession>A0A2M7X535</accession>
<gene>
    <name evidence="1" type="ORF">CO178_00890</name>
</gene>
<dbReference type="Proteomes" id="UP000230683">
    <property type="component" value="Unassembled WGS sequence"/>
</dbReference>
<sequence length="443" mass="50499">MKKLFTKKYELTASGGDNYEWKEAETSLLCIDKGWHLIKITASAKNAKQKNSIDDDDLRMVLNDYELGKHEVPQGEEHYNGFDNAASWNGATLKGNFKTIYLFFYAIQVADNKLQFYADGEPYLDSIEFYQLDTDEVFNLTDLNPNNVQEVDRSGIPWMSFLFIGPQPRIFDIEASAQSGKQKNSTDGDNLKILVNGKIIQNEKAPTSDKYKNFYFSGDQLQGNKKVLTLKGNDFISLENSIELWYDQNPIIHQLDIGFSEIYTNLSEISSGSLQKDMIYLTLQAFTNIVQVDRRKYTAEFMRNAISRNPKNLVFGNKTNFVKLIRKDPEYEKVISLVKSGINNDQLSGEIFTGSTAENTIIFNSHDLDSAIHGIKKITYSANKTDSSRYTVNINLYDIYDFDPSNIDYSIYPKEELVILADQGESLGVVKNFEILIKTHETI</sequence>
<dbReference type="EMBL" id="PFWY01000042">
    <property type="protein sequence ID" value="PJA41121.1"/>
    <property type="molecule type" value="Genomic_DNA"/>
</dbReference>
<reference evidence="2" key="1">
    <citation type="submission" date="2017-09" db="EMBL/GenBank/DDBJ databases">
        <title>Depth-based differentiation of microbial function through sediment-hosted aquifers and enrichment of novel symbionts in the deep terrestrial subsurface.</title>
        <authorList>
            <person name="Probst A.J."/>
            <person name="Ladd B."/>
            <person name="Jarett J.K."/>
            <person name="Geller-Mcgrath D.E."/>
            <person name="Sieber C.M.K."/>
            <person name="Emerson J.B."/>
            <person name="Anantharaman K."/>
            <person name="Thomas B.C."/>
            <person name="Malmstrom R."/>
            <person name="Stieglmeier M."/>
            <person name="Klingl A."/>
            <person name="Woyke T."/>
            <person name="Ryan C.M."/>
            <person name="Banfield J.F."/>
        </authorList>
    </citation>
    <scope>NUCLEOTIDE SEQUENCE [LARGE SCALE GENOMIC DNA]</scope>
</reference>
<proteinExistence type="predicted"/>
<dbReference type="AlphaFoldDB" id="A0A2M7X535"/>
<organism evidence="1 2">
    <name type="scientific">candidate division WWE3 bacterium CG_4_9_14_3_um_filter_34_6</name>
    <dbReference type="NCBI Taxonomy" id="1975079"/>
    <lineage>
        <taxon>Bacteria</taxon>
        <taxon>Katanobacteria</taxon>
    </lineage>
</organism>
<comment type="caution">
    <text evidence="1">The sequence shown here is derived from an EMBL/GenBank/DDBJ whole genome shotgun (WGS) entry which is preliminary data.</text>
</comment>
<protein>
    <submittedName>
        <fullName evidence="1">Uncharacterized protein</fullName>
    </submittedName>
</protein>
<evidence type="ECO:0000313" key="2">
    <source>
        <dbReference type="Proteomes" id="UP000230683"/>
    </source>
</evidence>
<evidence type="ECO:0000313" key="1">
    <source>
        <dbReference type="EMBL" id="PJA41121.1"/>
    </source>
</evidence>